<dbReference type="EMBL" id="CM037626">
    <property type="protein sequence ID" value="KAH8012455.1"/>
    <property type="molecule type" value="Genomic_DNA"/>
</dbReference>
<protein>
    <submittedName>
        <fullName evidence="1">Uncharacterized protein</fullName>
    </submittedName>
</protein>
<name>A0ACB8FZQ5_9SAUR</name>
<comment type="caution">
    <text evidence="1">The sequence shown here is derived from an EMBL/GenBank/DDBJ whole genome shotgun (WGS) entry which is preliminary data.</text>
</comment>
<evidence type="ECO:0000313" key="1">
    <source>
        <dbReference type="EMBL" id="KAH8012455.1"/>
    </source>
</evidence>
<gene>
    <name evidence="1" type="ORF">K3G42_018073</name>
</gene>
<dbReference type="Proteomes" id="UP000827872">
    <property type="component" value="Linkage Group LG13"/>
</dbReference>
<reference evidence="1" key="1">
    <citation type="submission" date="2021-08" db="EMBL/GenBank/DDBJ databases">
        <title>The first chromosome-level gecko genome reveals the dynamic sex chromosomes of Neotropical dwarf geckos (Sphaerodactylidae: Sphaerodactylus).</title>
        <authorList>
            <person name="Pinto B.J."/>
            <person name="Keating S.E."/>
            <person name="Gamble T."/>
        </authorList>
    </citation>
    <scope>NUCLEOTIDE SEQUENCE</scope>
    <source>
        <strain evidence="1">TG3544</strain>
    </source>
</reference>
<keyword evidence="2" id="KW-1185">Reference proteome</keyword>
<organism evidence="1 2">
    <name type="scientific">Sphaerodactylus townsendi</name>
    <dbReference type="NCBI Taxonomy" id="933632"/>
    <lineage>
        <taxon>Eukaryota</taxon>
        <taxon>Metazoa</taxon>
        <taxon>Chordata</taxon>
        <taxon>Craniata</taxon>
        <taxon>Vertebrata</taxon>
        <taxon>Euteleostomi</taxon>
        <taxon>Lepidosauria</taxon>
        <taxon>Squamata</taxon>
        <taxon>Bifurcata</taxon>
        <taxon>Gekkota</taxon>
        <taxon>Sphaerodactylidae</taxon>
        <taxon>Sphaerodactylus</taxon>
    </lineage>
</organism>
<proteinExistence type="predicted"/>
<evidence type="ECO:0000313" key="2">
    <source>
        <dbReference type="Proteomes" id="UP000827872"/>
    </source>
</evidence>
<sequence>MQRATPRMPYLQNPARKQPGHHRRQIPRAPSKAGRQLGRLPGTRSEVGGAFPSRPPQATPPPTFAAGHAGHCQGTRAWRLPDQQLLCHRSLKIPKPGKQPPDTSCPDMETHSDMEPSSSSFTQQKPKRTLGSPSMGGRPKEFP</sequence>
<accession>A0ACB8FZQ5</accession>